<dbReference type="Pfam" id="PF00514">
    <property type="entry name" value="Arm"/>
    <property type="match status" value="1"/>
</dbReference>
<evidence type="ECO:0008006" key="5">
    <source>
        <dbReference type="Google" id="ProtNLM"/>
    </source>
</evidence>
<dbReference type="Gene3D" id="1.25.10.10">
    <property type="entry name" value="Leucine-rich Repeat Variant"/>
    <property type="match status" value="2"/>
</dbReference>
<dbReference type="EMBL" id="JABFUD020000018">
    <property type="protein sequence ID" value="KAI5066172.1"/>
    <property type="molecule type" value="Genomic_DNA"/>
</dbReference>
<dbReference type="SUPFAM" id="SSF48371">
    <property type="entry name" value="ARM repeat"/>
    <property type="match status" value="1"/>
</dbReference>
<name>A0A9D4Z9Y8_ADICA</name>
<evidence type="ECO:0000256" key="1">
    <source>
        <dbReference type="PROSITE-ProRule" id="PRU00259"/>
    </source>
</evidence>
<feature type="repeat" description="ARM" evidence="1">
    <location>
        <begin position="66"/>
        <end position="108"/>
    </location>
</feature>
<proteinExistence type="predicted"/>
<feature type="repeat" description="ARM" evidence="1">
    <location>
        <begin position="190"/>
        <end position="234"/>
    </location>
</feature>
<evidence type="ECO:0000256" key="2">
    <source>
        <dbReference type="SAM" id="MobiDB-lite"/>
    </source>
</evidence>
<reference evidence="3" key="1">
    <citation type="submission" date="2021-01" db="EMBL/GenBank/DDBJ databases">
        <title>Adiantum capillus-veneris genome.</title>
        <authorList>
            <person name="Fang Y."/>
            <person name="Liao Q."/>
        </authorList>
    </citation>
    <scope>NUCLEOTIDE SEQUENCE</scope>
    <source>
        <strain evidence="3">H3</strain>
        <tissue evidence="3">Leaf</tissue>
    </source>
</reference>
<evidence type="ECO:0000313" key="4">
    <source>
        <dbReference type="Proteomes" id="UP000886520"/>
    </source>
</evidence>
<accession>A0A9D4Z9Y8</accession>
<feature type="repeat" description="ARM" evidence="1">
    <location>
        <begin position="108"/>
        <end position="150"/>
    </location>
</feature>
<dbReference type="PROSITE" id="PS50176">
    <property type="entry name" value="ARM_REPEAT"/>
    <property type="match status" value="3"/>
</dbReference>
<keyword evidence="4" id="KW-1185">Reference proteome</keyword>
<evidence type="ECO:0000313" key="3">
    <source>
        <dbReference type="EMBL" id="KAI5066172.1"/>
    </source>
</evidence>
<dbReference type="OrthoDB" id="7537227at2759"/>
<gene>
    <name evidence="3" type="ORF">GOP47_0018796</name>
</gene>
<dbReference type="InterPro" id="IPR011989">
    <property type="entry name" value="ARM-like"/>
</dbReference>
<protein>
    <recommendedName>
        <fullName evidence="5">U-box domain-containing protein 4</fullName>
    </recommendedName>
</protein>
<dbReference type="PANTHER" id="PTHR46700">
    <property type="entry name" value="ARM REPEAT SUPERFAMILY PROTEIN"/>
    <property type="match status" value="1"/>
</dbReference>
<sequence length="331" mass="35837">MEQGDLEKDLDTLDLESVSVRSKQNLQELVWALVYGCGEAKLRAAYEIGMLTKSSAKRRAYLAAAGAITPLVSMLSSSSMEAQDASMQALLNLAVRHERNKVKIVKAGAVPVLVKLLQSESANLRESAAAVILTLSASNANKPIIGSSDATALLVDMLMCGSIQGRVDAVMALYNLSTYPDNLMPILTAGAISPLILLLKDCRKASKVAEKTTALLQSLMVFEEARSAIASEEGGVLTLVEVLEEGSLQSREHACKGPLERDRKRKTFCSFLEIRLSHRESAGSVNAKKMLTDMVQLSMEQSMRHLQQRAMTSLPATPRSRSTRATNKASN</sequence>
<feature type="region of interest" description="Disordered" evidence="2">
    <location>
        <begin position="307"/>
        <end position="331"/>
    </location>
</feature>
<comment type="caution">
    <text evidence="3">The sequence shown here is derived from an EMBL/GenBank/DDBJ whole genome shotgun (WGS) entry which is preliminary data.</text>
</comment>
<dbReference type="AlphaFoldDB" id="A0A9D4Z9Y8"/>
<dbReference type="PANTHER" id="PTHR46700:SF1">
    <property type="entry name" value="ARM REPEAT SUPERFAMILY PROTEIN"/>
    <property type="match status" value="1"/>
</dbReference>
<dbReference type="InterPro" id="IPR000225">
    <property type="entry name" value="Armadillo"/>
</dbReference>
<dbReference type="InterPro" id="IPR016024">
    <property type="entry name" value="ARM-type_fold"/>
</dbReference>
<dbReference type="SMART" id="SM00185">
    <property type="entry name" value="ARM"/>
    <property type="match status" value="4"/>
</dbReference>
<dbReference type="Proteomes" id="UP000886520">
    <property type="component" value="Chromosome 18"/>
</dbReference>
<organism evidence="3 4">
    <name type="scientific">Adiantum capillus-veneris</name>
    <name type="common">Maidenhair fern</name>
    <dbReference type="NCBI Taxonomy" id="13818"/>
    <lineage>
        <taxon>Eukaryota</taxon>
        <taxon>Viridiplantae</taxon>
        <taxon>Streptophyta</taxon>
        <taxon>Embryophyta</taxon>
        <taxon>Tracheophyta</taxon>
        <taxon>Polypodiopsida</taxon>
        <taxon>Polypodiidae</taxon>
        <taxon>Polypodiales</taxon>
        <taxon>Pteridineae</taxon>
        <taxon>Pteridaceae</taxon>
        <taxon>Vittarioideae</taxon>
        <taxon>Adiantum</taxon>
    </lineage>
</organism>